<evidence type="ECO:0000313" key="1">
    <source>
        <dbReference type="EMBL" id="EGH27469.1"/>
    </source>
</evidence>
<dbReference type="EMBL" id="AEAG01003409">
    <property type="protein sequence ID" value="EGH27469.1"/>
    <property type="molecule type" value="Genomic_DNA"/>
</dbReference>
<evidence type="ECO:0000313" key="2">
    <source>
        <dbReference type="Proteomes" id="UP000003465"/>
    </source>
</evidence>
<comment type="caution">
    <text evidence="1">The sequence shown here is derived from an EMBL/GenBank/DDBJ whole genome shotgun (WGS) entry which is preliminary data.</text>
</comment>
<name>A0A656GPS5_PSEA0</name>
<accession>A0A656GPS5</accession>
<reference evidence="1 2" key="1">
    <citation type="journal article" date="2011" name="PLoS Pathog.">
        <title>Dynamic evolution of pathogenicity revealed by sequencing and comparative genomics of 19 Pseudomonas syringae isolates.</title>
        <authorList>
            <person name="Baltrus D.A."/>
            <person name="Nishimura M.T."/>
            <person name="Romanchuk A."/>
            <person name="Chang J.H."/>
            <person name="Mukhtar M.S."/>
            <person name="Cherkis K."/>
            <person name="Roach J."/>
            <person name="Grant S.R."/>
            <person name="Jones C.D."/>
            <person name="Dangl J.L."/>
        </authorList>
    </citation>
    <scope>NUCLEOTIDE SEQUENCE [LARGE SCALE GENOMIC DNA]</scope>
    <source>
        <strain evidence="1 2">301020</strain>
    </source>
</reference>
<gene>
    <name evidence="1" type="ORF">PSYMO_40617</name>
</gene>
<protein>
    <submittedName>
        <fullName evidence="1">Uncharacterized protein</fullName>
    </submittedName>
</protein>
<sequence length="45" mass="5065">MSACQVLVELLAIYTYAPAQFCNCATLLAKHFQIFLKVIFTVHGF</sequence>
<dbReference type="AlphaFoldDB" id="A0A656GPS5"/>
<proteinExistence type="predicted"/>
<dbReference type="Proteomes" id="UP000003465">
    <property type="component" value="Unassembled WGS sequence"/>
</dbReference>
<organism evidence="1 2">
    <name type="scientific">Pseudomonas amygdali pv. mori str. 301020</name>
    <dbReference type="NCBI Taxonomy" id="629261"/>
    <lineage>
        <taxon>Bacteria</taxon>
        <taxon>Pseudomonadati</taxon>
        <taxon>Pseudomonadota</taxon>
        <taxon>Gammaproteobacteria</taxon>
        <taxon>Pseudomonadales</taxon>
        <taxon>Pseudomonadaceae</taxon>
        <taxon>Pseudomonas</taxon>
        <taxon>Pseudomonas amygdali</taxon>
    </lineage>
</organism>